<feature type="domain" description="DM2" evidence="6">
    <location>
        <begin position="162"/>
        <end position="239"/>
    </location>
</feature>
<dbReference type="Pfam" id="PF02201">
    <property type="entry name" value="SWIB"/>
    <property type="match status" value="2"/>
</dbReference>
<evidence type="ECO:0000313" key="8">
    <source>
        <dbReference type="EMBL" id="PHT55229.1"/>
    </source>
</evidence>
<dbReference type="PROSITE" id="PS51998">
    <property type="entry name" value="DEK_C"/>
    <property type="match status" value="1"/>
</dbReference>
<keyword evidence="4" id="KW-0539">Nucleus</keyword>
<accession>A0A2G2XCQ4</accession>
<proteinExistence type="predicted"/>
<evidence type="ECO:0000256" key="2">
    <source>
        <dbReference type="ARBA" id="ARBA00023015"/>
    </source>
</evidence>
<sequence length="373" mass="42294">MSPLSHLFLTSKPNFTQNQCRANQKMVLDSELIARLRQFLSTSDLTTTTTTAVRRKLEEDFGIDLSDKKAFIREQVDLYLEEENEKNEAEMAAAEEVNDDGPSAEGKSEVSDEGGGEEEEDAEEEEEEEEEEESEAADKGKRRSSKKKSGKKNENGKRKAGGFTKVCSLSPELQKFTGEAELARTEVVKRMWQYIRENNLQNPSNRRNINCDDTLRELFGVDTIDMFQMNKALAKHIWPLDSDGVSTVTTSGSVNSTAKGKSSTAKKKRRKQEEDEDSDEPKRKEKRKNSGILAPLQLSDALIKFLGTGESELPRSNVVKRIWEYIKQNDLQDPSDKRKIICDEKLKELFHVDTFTGFGVTKLLTPHFIKAER</sequence>
<feature type="region of interest" description="Disordered" evidence="5">
    <location>
        <begin position="246"/>
        <end position="291"/>
    </location>
</feature>
<dbReference type="AlphaFoldDB" id="A0A2G2XCQ4"/>
<dbReference type="FunFam" id="1.10.245.10:FF:000004">
    <property type="entry name" value="Upstream activation factor subunit"/>
    <property type="match status" value="2"/>
</dbReference>
<name>A0A2G2XCQ4_CAPBA</name>
<dbReference type="PANTHER" id="PTHR13844">
    <property type="entry name" value="SWI/SNF-RELATED MATRIX-ASSOCIATED ACTIN-DEPENDENT REGULATOR OF CHROMATIN SUBFAMILY D"/>
    <property type="match status" value="1"/>
</dbReference>
<evidence type="ECO:0000259" key="7">
    <source>
        <dbReference type="PROSITE" id="PS51998"/>
    </source>
</evidence>
<evidence type="ECO:0000256" key="5">
    <source>
        <dbReference type="SAM" id="MobiDB-lite"/>
    </source>
</evidence>
<evidence type="ECO:0000256" key="1">
    <source>
        <dbReference type="ARBA" id="ARBA00004123"/>
    </source>
</evidence>
<dbReference type="STRING" id="33114.A0A2G2XCQ4"/>
<dbReference type="SUPFAM" id="SSF109715">
    <property type="entry name" value="DEK C-terminal domain"/>
    <property type="match status" value="1"/>
</dbReference>
<evidence type="ECO:0000256" key="3">
    <source>
        <dbReference type="ARBA" id="ARBA00023163"/>
    </source>
</evidence>
<comment type="subcellular location">
    <subcellularLocation>
        <location evidence="1">Nucleus</location>
    </subcellularLocation>
</comment>
<dbReference type="Proteomes" id="UP000224567">
    <property type="component" value="Unassembled WGS sequence"/>
</dbReference>
<dbReference type="EMBL" id="MLFT02000002">
    <property type="protein sequence ID" value="PHT55229.1"/>
    <property type="molecule type" value="Genomic_DNA"/>
</dbReference>
<dbReference type="CDD" id="cd10567">
    <property type="entry name" value="SWIB-MDM2_like"/>
    <property type="match status" value="2"/>
</dbReference>
<feature type="compositionally biased region" description="Acidic residues" evidence="5">
    <location>
        <begin position="111"/>
        <end position="135"/>
    </location>
</feature>
<feature type="compositionally biased region" description="Basic residues" evidence="5">
    <location>
        <begin position="140"/>
        <end position="150"/>
    </location>
</feature>
<dbReference type="OrthoDB" id="10251073at2759"/>
<dbReference type="GO" id="GO:0000500">
    <property type="term" value="C:RNA polymerase I upstream activating factor complex"/>
    <property type="evidence" value="ECO:0007669"/>
    <property type="project" value="UniProtKB-ARBA"/>
</dbReference>
<dbReference type="SMART" id="SM00151">
    <property type="entry name" value="SWIB"/>
    <property type="match status" value="2"/>
</dbReference>
<keyword evidence="3" id="KW-0804">Transcription</keyword>
<feature type="region of interest" description="Disordered" evidence="5">
    <location>
        <begin position="84"/>
        <end position="163"/>
    </location>
</feature>
<comment type="caution">
    <text evidence="8">The sequence shown here is derived from an EMBL/GenBank/DDBJ whole genome shotgun (WGS) entry which is preliminary data.</text>
</comment>
<evidence type="ECO:0000313" key="9">
    <source>
        <dbReference type="Proteomes" id="UP000224567"/>
    </source>
</evidence>
<dbReference type="InterPro" id="IPR003121">
    <property type="entry name" value="SWIB_MDM2_domain"/>
</dbReference>
<dbReference type="InterPro" id="IPR036885">
    <property type="entry name" value="SWIB_MDM2_dom_sf"/>
</dbReference>
<reference evidence="8 9" key="1">
    <citation type="journal article" date="2017" name="Genome Biol.">
        <title>New reference genome sequences of hot pepper reveal the massive evolution of plant disease-resistance genes by retroduplication.</title>
        <authorList>
            <person name="Kim S."/>
            <person name="Park J."/>
            <person name="Yeom S.I."/>
            <person name="Kim Y.M."/>
            <person name="Seo E."/>
            <person name="Kim K.T."/>
            <person name="Kim M.S."/>
            <person name="Lee J.M."/>
            <person name="Cheong K."/>
            <person name="Shin H.S."/>
            <person name="Kim S.B."/>
            <person name="Han K."/>
            <person name="Lee J."/>
            <person name="Park M."/>
            <person name="Lee H.A."/>
            <person name="Lee H.Y."/>
            <person name="Lee Y."/>
            <person name="Oh S."/>
            <person name="Lee J.H."/>
            <person name="Choi E."/>
            <person name="Choi E."/>
            <person name="Lee S.E."/>
            <person name="Jeon J."/>
            <person name="Kim H."/>
            <person name="Choi G."/>
            <person name="Song H."/>
            <person name="Lee J."/>
            <person name="Lee S.C."/>
            <person name="Kwon J.K."/>
            <person name="Lee H.Y."/>
            <person name="Koo N."/>
            <person name="Hong Y."/>
            <person name="Kim R.W."/>
            <person name="Kang W.H."/>
            <person name="Huh J.H."/>
            <person name="Kang B.C."/>
            <person name="Yang T.J."/>
            <person name="Lee Y.H."/>
            <person name="Bennetzen J.L."/>
            <person name="Choi D."/>
        </authorList>
    </citation>
    <scope>NUCLEOTIDE SEQUENCE [LARGE SCALE GENOMIC DNA]</scope>
    <source>
        <strain evidence="9">cv. PBC81</strain>
    </source>
</reference>
<dbReference type="InterPro" id="IPR014876">
    <property type="entry name" value="DEK_C"/>
</dbReference>
<dbReference type="InterPro" id="IPR019835">
    <property type="entry name" value="SWIB_domain"/>
</dbReference>
<dbReference type="PROSITE" id="PS51925">
    <property type="entry name" value="SWIB_MDM2"/>
    <property type="match status" value="2"/>
</dbReference>
<evidence type="ECO:0000259" key="6">
    <source>
        <dbReference type="PROSITE" id="PS51925"/>
    </source>
</evidence>
<evidence type="ECO:0000256" key="4">
    <source>
        <dbReference type="ARBA" id="ARBA00023242"/>
    </source>
</evidence>
<organism evidence="8 9">
    <name type="scientific">Capsicum baccatum</name>
    <name type="common">Peruvian pepper</name>
    <dbReference type="NCBI Taxonomy" id="33114"/>
    <lineage>
        <taxon>Eukaryota</taxon>
        <taxon>Viridiplantae</taxon>
        <taxon>Streptophyta</taxon>
        <taxon>Embryophyta</taxon>
        <taxon>Tracheophyta</taxon>
        <taxon>Spermatophyta</taxon>
        <taxon>Magnoliopsida</taxon>
        <taxon>eudicotyledons</taxon>
        <taxon>Gunneridae</taxon>
        <taxon>Pentapetalae</taxon>
        <taxon>asterids</taxon>
        <taxon>lamiids</taxon>
        <taxon>Solanales</taxon>
        <taxon>Solanaceae</taxon>
        <taxon>Solanoideae</taxon>
        <taxon>Capsiceae</taxon>
        <taxon>Capsicum</taxon>
    </lineage>
</organism>
<keyword evidence="9" id="KW-1185">Reference proteome</keyword>
<dbReference type="Pfam" id="PF08766">
    <property type="entry name" value="DEK_C"/>
    <property type="match status" value="1"/>
</dbReference>
<protein>
    <submittedName>
        <fullName evidence="8">Protein TRI1</fullName>
    </submittedName>
</protein>
<gene>
    <name evidence="8" type="ORF">CQW23_03715</name>
</gene>
<feature type="domain" description="DEK-C" evidence="7">
    <location>
        <begin position="26"/>
        <end position="81"/>
    </location>
</feature>
<feature type="domain" description="DM2" evidence="6">
    <location>
        <begin position="291"/>
        <end position="370"/>
    </location>
</feature>
<dbReference type="Gene3D" id="1.10.10.60">
    <property type="entry name" value="Homeodomain-like"/>
    <property type="match status" value="1"/>
</dbReference>
<dbReference type="SUPFAM" id="SSF47592">
    <property type="entry name" value="SWIB/MDM2 domain"/>
    <property type="match status" value="2"/>
</dbReference>
<dbReference type="Gene3D" id="1.10.245.10">
    <property type="entry name" value="SWIB/MDM2 domain"/>
    <property type="match status" value="2"/>
</dbReference>
<dbReference type="GO" id="GO:0001181">
    <property type="term" value="F:RNA polymerase I general transcription initiation factor activity"/>
    <property type="evidence" value="ECO:0007669"/>
    <property type="project" value="UniProtKB-ARBA"/>
</dbReference>
<keyword evidence="2" id="KW-0805">Transcription regulation</keyword>
<feature type="compositionally biased region" description="Low complexity" evidence="5">
    <location>
        <begin position="246"/>
        <end position="263"/>
    </location>
</feature>
<reference evidence="9" key="2">
    <citation type="journal article" date="2017" name="J. Anim. Genet.">
        <title>Multiple reference genome sequences of hot pepper reveal the massive evolution of plant disease resistance genes by retroduplication.</title>
        <authorList>
            <person name="Kim S."/>
            <person name="Park J."/>
            <person name="Yeom S.-I."/>
            <person name="Kim Y.-M."/>
            <person name="Seo E."/>
            <person name="Kim K.-T."/>
            <person name="Kim M.-S."/>
            <person name="Lee J.M."/>
            <person name="Cheong K."/>
            <person name="Shin H.-S."/>
            <person name="Kim S.-B."/>
            <person name="Han K."/>
            <person name="Lee J."/>
            <person name="Park M."/>
            <person name="Lee H.-A."/>
            <person name="Lee H.-Y."/>
            <person name="Lee Y."/>
            <person name="Oh S."/>
            <person name="Lee J.H."/>
            <person name="Choi E."/>
            <person name="Choi E."/>
            <person name="Lee S.E."/>
            <person name="Jeon J."/>
            <person name="Kim H."/>
            <person name="Choi G."/>
            <person name="Song H."/>
            <person name="Lee J."/>
            <person name="Lee S.-C."/>
            <person name="Kwon J.-K."/>
            <person name="Lee H.-Y."/>
            <person name="Koo N."/>
            <person name="Hong Y."/>
            <person name="Kim R.W."/>
            <person name="Kang W.-H."/>
            <person name="Huh J.H."/>
            <person name="Kang B.-C."/>
            <person name="Yang T.-J."/>
            <person name="Lee Y.-H."/>
            <person name="Bennetzen J.L."/>
            <person name="Choi D."/>
        </authorList>
    </citation>
    <scope>NUCLEOTIDE SEQUENCE [LARGE SCALE GENOMIC DNA]</scope>
    <source>
        <strain evidence="9">cv. PBC81</strain>
    </source>
</reference>